<accession>A0ABT7GP04</accession>
<gene>
    <name evidence="1" type="ORF">QEZ40_004424</name>
</gene>
<protein>
    <recommendedName>
        <fullName evidence="3">Secreted protein</fullName>
    </recommendedName>
</protein>
<evidence type="ECO:0000313" key="2">
    <source>
        <dbReference type="Proteomes" id="UP001223390"/>
    </source>
</evidence>
<proteinExistence type="predicted"/>
<dbReference type="RefSeq" id="WP_285340703.1">
    <property type="nucleotide sequence ID" value="NZ_JASITI010000004.1"/>
</dbReference>
<organism evidence="1 2">
    <name type="scientific">Streptomyces katrae</name>
    <dbReference type="NCBI Taxonomy" id="68223"/>
    <lineage>
        <taxon>Bacteria</taxon>
        <taxon>Bacillati</taxon>
        <taxon>Actinomycetota</taxon>
        <taxon>Actinomycetes</taxon>
        <taxon>Kitasatosporales</taxon>
        <taxon>Streptomycetaceae</taxon>
        <taxon>Streptomyces</taxon>
    </lineage>
</organism>
<name>A0ABT7GP04_9ACTN</name>
<sequence length="81" mass="8232">MSGGEWFLAAFGVAPLLVFAVALAREAGRSDGLPGCFTCGHAEQSHGKGSCRGGSAPEGEPCGCTRFTTPPYEEPRIGCGG</sequence>
<dbReference type="Proteomes" id="UP001223390">
    <property type="component" value="Unassembled WGS sequence"/>
</dbReference>
<evidence type="ECO:0000313" key="1">
    <source>
        <dbReference type="EMBL" id="MDK9494991.1"/>
    </source>
</evidence>
<comment type="caution">
    <text evidence="1">The sequence shown here is derived from an EMBL/GenBank/DDBJ whole genome shotgun (WGS) entry which is preliminary data.</text>
</comment>
<evidence type="ECO:0008006" key="3">
    <source>
        <dbReference type="Google" id="ProtNLM"/>
    </source>
</evidence>
<dbReference type="EMBL" id="JASITI010000004">
    <property type="protein sequence ID" value="MDK9494991.1"/>
    <property type="molecule type" value="Genomic_DNA"/>
</dbReference>
<keyword evidence="2" id="KW-1185">Reference proteome</keyword>
<reference evidence="1 2" key="1">
    <citation type="submission" date="2023-05" db="EMBL/GenBank/DDBJ databases">
        <title>Sequencing and Assembly of Streptomyces sp. NP73.</title>
        <authorList>
            <person name="Konwar A.N."/>
            <person name="Saikia K."/>
            <person name="Thakur D."/>
        </authorList>
    </citation>
    <scope>NUCLEOTIDE SEQUENCE [LARGE SCALE GENOMIC DNA]</scope>
    <source>
        <strain evidence="1 2">NP73</strain>
    </source>
</reference>